<sequence>MGGALSESPFARGGIASIALLAAIQKAGPSRIRPSLERLEDRIQRLSLPAIVTTPNTDSAPSSPEPCASRTVGRIRRIRSHYGPRSVASIRESADDYAAAEKRNFGAESAEQCSALSGEGLGVCLSFVVVISRSASDKARPLASGFRGDRALRPLTPLFNAANAGQPLATPTEHWGETTASGRSTPGLVRALERCPAT</sequence>
<proteinExistence type="predicted"/>
<name>A0AC60PBD9_IXOPE</name>
<reference evidence="1 2" key="1">
    <citation type="journal article" date="2020" name="Cell">
        <title>Large-Scale Comparative Analyses of Tick Genomes Elucidate Their Genetic Diversity and Vector Capacities.</title>
        <authorList>
            <consortium name="Tick Genome and Microbiome Consortium (TIGMIC)"/>
            <person name="Jia N."/>
            <person name="Wang J."/>
            <person name="Shi W."/>
            <person name="Du L."/>
            <person name="Sun Y."/>
            <person name="Zhan W."/>
            <person name="Jiang J.F."/>
            <person name="Wang Q."/>
            <person name="Zhang B."/>
            <person name="Ji P."/>
            <person name="Bell-Sakyi L."/>
            <person name="Cui X.M."/>
            <person name="Yuan T.T."/>
            <person name="Jiang B.G."/>
            <person name="Yang W.F."/>
            <person name="Lam T.T."/>
            <person name="Chang Q.C."/>
            <person name="Ding S.J."/>
            <person name="Wang X.J."/>
            <person name="Zhu J.G."/>
            <person name="Ruan X.D."/>
            <person name="Zhao L."/>
            <person name="Wei J.T."/>
            <person name="Ye R.Z."/>
            <person name="Que T.C."/>
            <person name="Du C.H."/>
            <person name="Zhou Y.H."/>
            <person name="Cheng J.X."/>
            <person name="Dai P.F."/>
            <person name="Guo W.B."/>
            <person name="Han X.H."/>
            <person name="Huang E.J."/>
            <person name="Li L.F."/>
            <person name="Wei W."/>
            <person name="Gao Y.C."/>
            <person name="Liu J.Z."/>
            <person name="Shao H.Z."/>
            <person name="Wang X."/>
            <person name="Wang C.C."/>
            <person name="Yang T.C."/>
            <person name="Huo Q.B."/>
            <person name="Li W."/>
            <person name="Chen H.Y."/>
            <person name="Chen S.E."/>
            <person name="Zhou L.G."/>
            <person name="Ni X.B."/>
            <person name="Tian J.H."/>
            <person name="Sheng Y."/>
            <person name="Liu T."/>
            <person name="Pan Y.S."/>
            <person name="Xia L.Y."/>
            <person name="Li J."/>
            <person name="Zhao F."/>
            <person name="Cao W.C."/>
        </authorList>
    </citation>
    <scope>NUCLEOTIDE SEQUENCE [LARGE SCALE GENOMIC DNA]</scope>
    <source>
        <strain evidence="1">Iper-2018</strain>
    </source>
</reference>
<evidence type="ECO:0000313" key="2">
    <source>
        <dbReference type="Proteomes" id="UP000805193"/>
    </source>
</evidence>
<gene>
    <name evidence="1" type="ORF">HPB47_006390</name>
</gene>
<protein>
    <submittedName>
        <fullName evidence="1">Uncharacterized protein</fullName>
    </submittedName>
</protein>
<dbReference type="EMBL" id="JABSTQ010010950">
    <property type="protein sequence ID" value="KAG0416491.1"/>
    <property type="molecule type" value="Genomic_DNA"/>
</dbReference>
<accession>A0AC60PBD9</accession>
<evidence type="ECO:0000313" key="1">
    <source>
        <dbReference type="EMBL" id="KAG0416491.1"/>
    </source>
</evidence>
<organism evidence="1 2">
    <name type="scientific">Ixodes persulcatus</name>
    <name type="common">Taiga tick</name>
    <dbReference type="NCBI Taxonomy" id="34615"/>
    <lineage>
        <taxon>Eukaryota</taxon>
        <taxon>Metazoa</taxon>
        <taxon>Ecdysozoa</taxon>
        <taxon>Arthropoda</taxon>
        <taxon>Chelicerata</taxon>
        <taxon>Arachnida</taxon>
        <taxon>Acari</taxon>
        <taxon>Parasitiformes</taxon>
        <taxon>Ixodida</taxon>
        <taxon>Ixodoidea</taxon>
        <taxon>Ixodidae</taxon>
        <taxon>Ixodinae</taxon>
        <taxon>Ixodes</taxon>
    </lineage>
</organism>
<dbReference type="Proteomes" id="UP000805193">
    <property type="component" value="Unassembled WGS sequence"/>
</dbReference>
<comment type="caution">
    <text evidence="1">The sequence shown here is derived from an EMBL/GenBank/DDBJ whole genome shotgun (WGS) entry which is preliminary data.</text>
</comment>
<keyword evidence="2" id="KW-1185">Reference proteome</keyword>